<organism evidence="1 2">
    <name type="scientific">Ixodes persulcatus</name>
    <name type="common">Taiga tick</name>
    <dbReference type="NCBI Taxonomy" id="34615"/>
    <lineage>
        <taxon>Eukaryota</taxon>
        <taxon>Metazoa</taxon>
        <taxon>Ecdysozoa</taxon>
        <taxon>Arthropoda</taxon>
        <taxon>Chelicerata</taxon>
        <taxon>Arachnida</taxon>
        <taxon>Acari</taxon>
        <taxon>Parasitiformes</taxon>
        <taxon>Ixodida</taxon>
        <taxon>Ixodoidea</taxon>
        <taxon>Ixodidae</taxon>
        <taxon>Ixodinae</taxon>
        <taxon>Ixodes</taxon>
    </lineage>
</organism>
<evidence type="ECO:0000313" key="2">
    <source>
        <dbReference type="Proteomes" id="UP000805193"/>
    </source>
</evidence>
<dbReference type="EMBL" id="JABSTQ010005559">
    <property type="protein sequence ID" value="KAG0439065.1"/>
    <property type="molecule type" value="Genomic_DNA"/>
</dbReference>
<accession>A0AC60QQ20</accession>
<gene>
    <name evidence="1" type="ORF">HPB47_016767</name>
</gene>
<reference evidence="1 2" key="1">
    <citation type="journal article" date="2020" name="Cell">
        <title>Large-Scale Comparative Analyses of Tick Genomes Elucidate Their Genetic Diversity and Vector Capacities.</title>
        <authorList>
            <consortium name="Tick Genome and Microbiome Consortium (TIGMIC)"/>
            <person name="Jia N."/>
            <person name="Wang J."/>
            <person name="Shi W."/>
            <person name="Du L."/>
            <person name="Sun Y."/>
            <person name="Zhan W."/>
            <person name="Jiang J.F."/>
            <person name="Wang Q."/>
            <person name="Zhang B."/>
            <person name="Ji P."/>
            <person name="Bell-Sakyi L."/>
            <person name="Cui X.M."/>
            <person name="Yuan T.T."/>
            <person name="Jiang B.G."/>
            <person name="Yang W.F."/>
            <person name="Lam T.T."/>
            <person name="Chang Q.C."/>
            <person name="Ding S.J."/>
            <person name="Wang X.J."/>
            <person name="Zhu J.G."/>
            <person name="Ruan X.D."/>
            <person name="Zhao L."/>
            <person name="Wei J.T."/>
            <person name="Ye R.Z."/>
            <person name="Que T.C."/>
            <person name="Du C.H."/>
            <person name="Zhou Y.H."/>
            <person name="Cheng J.X."/>
            <person name="Dai P.F."/>
            <person name="Guo W.B."/>
            <person name="Han X.H."/>
            <person name="Huang E.J."/>
            <person name="Li L.F."/>
            <person name="Wei W."/>
            <person name="Gao Y.C."/>
            <person name="Liu J.Z."/>
            <person name="Shao H.Z."/>
            <person name="Wang X."/>
            <person name="Wang C.C."/>
            <person name="Yang T.C."/>
            <person name="Huo Q.B."/>
            <person name="Li W."/>
            <person name="Chen H.Y."/>
            <person name="Chen S.E."/>
            <person name="Zhou L.G."/>
            <person name="Ni X.B."/>
            <person name="Tian J.H."/>
            <person name="Sheng Y."/>
            <person name="Liu T."/>
            <person name="Pan Y.S."/>
            <person name="Xia L.Y."/>
            <person name="Li J."/>
            <person name="Zhao F."/>
            <person name="Cao W.C."/>
        </authorList>
    </citation>
    <scope>NUCLEOTIDE SEQUENCE [LARGE SCALE GENOMIC DNA]</scope>
    <source>
        <strain evidence="1">Iper-2018</strain>
    </source>
</reference>
<proteinExistence type="predicted"/>
<sequence length="49" mass="5614">PQHSCRTVRHSVNYPILLKYVTSQSLIERLFDIVRQMSGRNAHPIPASP</sequence>
<protein>
    <submittedName>
        <fullName evidence="1">Uncharacterized protein</fullName>
    </submittedName>
</protein>
<keyword evidence="2" id="KW-1185">Reference proteome</keyword>
<name>A0AC60QQ20_IXOPE</name>
<dbReference type="Proteomes" id="UP000805193">
    <property type="component" value="Unassembled WGS sequence"/>
</dbReference>
<evidence type="ECO:0000313" key="1">
    <source>
        <dbReference type="EMBL" id="KAG0439065.1"/>
    </source>
</evidence>
<comment type="caution">
    <text evidence="1">The sequence shown here is derived from an EMBL/GenBank/DDBJ whole genome shotgun (WGS) entry which is preliminary data.</text>
</comment>
<feature type="non-terminal residue" evidence="1">
    <location>
        <position position="1"/>
    </location>
</feature>